<dbReference type="PANTHER" id="PTHR21008:SF1">
    <property type="entry name" value="25S RRNA (ADENINE(2142)-N(1))-METHYLTRANSFERASE"/>
    <property type="match status" value="1"/>
</dbReference>
<organism evidence="6 7">
    <name type="scientific">Debaryomyces hansenii (strain ATCC 36239 / CBS 767 / BCRC 21394 / JCM 1990 / NBRC 0083 / IGC 2968)</name>
    <name type="common">Yeast</name>
    <name type="synonym">Torulaspora hansenii</name>
    <dbReference type="NCBI Taxonomy" id="284592"/>
    <lineage>
        <taxon>Eukaryota</taxon>
        <taxon>Fungi</taxon>
        <taxon>Dikarya</taxon>
        <taxon>Ascomycota</taxon>
        <taxon>Saccharomycotina</taxon>
        <taxon>Pichiomycetes</taxon>
        <taxon>Debaryomycetaceae</taxon>
        <taxon>Debaryomyces</taxon>
    </lineage>
</organism>
<dbReference type="FunCoup" id="Q6BV57">
    <property type="interactions" value="105"/>
</dbReference>
<feature type="compositionally biased region" description="Basic and acidic residues" evidence="5">
    <location>
        <begin position="18"/>
        <end position="29"/>
    </location>
</feature>
<evidence type="ECO:0000256" key="4">
    <source>
        <dbReference type="HAMAP-Rule" id="MF_03044"/>
    </source>
</evidence>
<evidence type="ECO:0000256" key="3">
    <source>
        <dbReference type="ARBA" id="ARBA00022691"/>
    </source>
</evidence>
<feature type="binding site" evidence="4">
    <location>
        <position position="179"/>
    </location>
    <ligand>
        <name>S-adenosyl-L-methionine</name>
        <dbReference type="ChEBI" id="CHEBI:59789"/>
    </ligand>
</feature>
<dbReference type="Pfam" id="PF11968">
    <property type="entry name" value="Bmt2"/>
    <property type="match status" value="1"/>
</dbReference>
<dbReference type="eggNOG" id="ENOG502R82D">
    <property type="taxonomic scope" value="Eukaryota"/>
</dbReference>
<reference evidence="6 7" key="1">
    <citation type="journal article" date="2004" name="Nature">
        <title>Genome evolution in yeasts.</title>
        <authorList>
            <consortium name="Genolevures"/>
            <person name="Dujon B."/>
            <person name="Sherman D."/>
            <person name="Fischer G."/>
            <person name="Durrens P."/>
            <person name="Casaregola S."/>
            <person name="Lafontaine I."/>
            <person name="de Montigny J."/>
            <person name="Marck C."/>
            <person name="Neuveglise C."/>
            <person name="Talla E."/>
            <person name="Goffard N."/>
            <person name="Frangeul L."/>
            <person name="Aigle M."/>
            <person name="Anthouard V."/>
            <person name="Babour A."/>
            <person name="Barbe V."/>
            <person name="Barnay S."/>
            <person name="Blanchin S."/>
            <person name="Beckerich J.M."/>
            <person name="Beyne E."/>
            <person name="Bleykasten C."/>
            <person name="Boisrame A."/>
            <person name="Boyer J."/>
            <person name="Cattolico L."/>
            <person name="Confanioleri F."/>
            <person name="de Daruvar A."/>
            <person name="Despons L."/>
            <person name="Fabre E."/>
            <person name="Fairhead C."/>
            <person name="Ferry-Dumazet H."/>
            <person name="Groppi A."/>
            <person name="Hantraye F."/>
            <person name="Hennequin C."/>
            <person name="Jauniaux N."/>
            <person name="Joyet P."/>
            <person name="Kachouri R."/>
            <person name="Kerrest A."/>
            <person name="Koszul R."/>
            <person name="Lemaire M."/>
            <person name="Lesur I."/>
            <person name="Ma L."/>
            <person name="Muller H."/>
            <person name="Nicaud J.M."/>
            <person name="Nikolski M."/>
            <person name="Oztas S."/>
            <person name="Ozier-Kalogeropoulos O."/>
            <person name="Pellenz S."/>
            <person name="Potier S."/>
            <person name="Richard G.F."/>
            <person name="Straub M.L."/>
            <person name="Suleau A."/>
            <person name="Swennene D."/>
            <person name="Tekaia F."/>
            <person name="Wesolowski-Louvel M."/>
            <person name="Westhof E."/>
            <person name="Wirth B."/>
            <person name="Zeniou-Meyer M."/>
            <person name="Zivanovic I."/>
            <person name="Bolotin-Fukuhara M."/>
            <person name="Thierry A."/>
            <person name="Bouchier C."/>
            <person name="Caudron B."/>
            <person name="Scarpelli C."/>
            <person name="Gaillardin C."/>
            <person name="Weissenbach J."/>
            <person name="Wincker P."/>
            <person name="Souciet J.L."/>
        </authorList>
    </citation>
    <scope>NUCLEOTIDE SEQUENCE [LARGE SCALE GENOMIC DNA]</scope>
    <source>
        <strain evidence="7">ATCC 36239 / CBS 767 / BCRC 21394 / JCM 1990 / NBRC 0083 / IGC 2968</strain>
    </source>
</reference>
<dbReference type="KEGG" id="dha:DEHA2C05192g"/>
<dbReference type="InParanoid" id="Q6BV57"/>
<protein>
    <recommendedName>
        <fullName evidence="4">25S rRNA adenine-N(1) methyltransferase</fullName>
        <ecNumber evidence="4">2.1.1.-</ecNumber>
    </recommendedName>
</protein>
<dbReference type="RefSeq" id="XP_457912.2">
    <property type="nucleotide sequence ID" value="XM_457912.1"/>
</dbReference>
<evidence type="ECO:0000313" key="7">
    <source>
        <dbReference type="Proteomes" id="UP000000599"/>
    </source>
</evidence>
<comment type="similarity">
    <text evidence="4">Belongs to the BMT2 family.</text>
</comment>
<dbReference type="PANTHER" id="PTHR21008">
    <property type="entry name" value="S-ADENOSYLMETHIONINE SENSOR UPSTREAM OF MTORC1-RELATED"/>
    <property type="match status" value="1"/>
</dbReference>
<dbReference type="GeneID" id="2900271"/>
<evidence type="ECO:0000256" key="2">
    <source>
        <dbReference type="ARBA" id="ARBA00022679"/>
    </source>
</evidence>
<gene>
    <name evidence="4" type="primary">BMT2</name>
    <name evidence="6" type="ordered locus">DEHA2C05192g</name>
</gene>
<dbReference type="GO" id="GO:0005730">
    <property type="term" value="C:nucleolus"/>
    <property type="evidence" value="ECO:0007669"/>
    <property type="project" value="UniProtKB-SubCell"/>
</dbReference>
<evidence type="ECO:0000256" key="1">
    <source>
        <dbReference type="ARBA" id="ARBA00022603"/>
    </source>
</evidence>
<keyword evidence="3 4" id="KW-0949">S-adenosyl-L-methionine</keyword>
<feature type="region of interest" description="Disordered" evidence="5">
    <location>
        <begin position="1"/>
        <end position="29"/>
    </location>
</feature>
<comment type="function">
    <text evidence="4">S-adenosyl-L-methionine-dependent methyltransferase that specifically methylates the N(1) position of an adenine present in helix 65 in 25S rRNA.</text>
</comment>
<sequence length="343" mass="39244">MGIKQRRQGLLRRPHTITGEKTRPKSLKPKEARRLIRRFHVLQKNRHSVIIKLNESLTIPGDKLSPDTYKKQIKNHSPSLFANYETKYNSYKVPSKYADNDLIRIDEQLTTEMLITKLAEIDSESDKRGGIEAYQSASTQGQNSKRGGDSSKKLVEWLKDGDYSYSTKLDQELNALEIGCLSPSNIISTSGIFKEVVKIDLNSQNHLILEQDFMMRPLPKTSREKFNLVSCSLVLNFVPSPKERGDMLKRITQFLKPPKSSGSVSSLFLVLPLPCIENSRYFNNEILNKIMSKLGFRKTCYYAAKKVAYWLFDWEGELNRGERITKREVAAGANKNNFCITLD</sequence>
<dbReference type="EC" id="2.1.1.-" evidence="4"/>
<dbReference type="AlphaFoldDB" id="Q6BV57"/>
<feature type="binding site" evidence="4">
    <location>
        <position position="200"/>
    </location>
    <ligand>
        <name>S-adenosyl-L-methionine</name>
        <dbReference type="ChEBI" id="CHEBI:59789"/>
    </ligand>
</feature>
<dbReference type="STRING" id="284592.Q6BV57"/>
<dbReference type="HOGENOM" id="CLU_041583_1_0_1"/>
<dbReference type="OrthoDB" id="5954793at2759"/>
<name>Q6BV57_DEBHA</name>
<keyword evidence="2 4" id="KW-0808">Transferase</keyword>
<dbReference type="InterPro" id="IPR021867">
    <property type="entry name" value="Bmt2/SAMTOR"/>
</dbReference>
<dbReference type="HAMAP" id="MF_03044">
    <property type="entry name" value="BMT2"/>
    <property type="match status" value="1"/>
</dbReference>
<accession>Q6BV57</accession>
<evidence type="ECO:0000313" key="6">
    <source>
        <dbReference type="EMBL" id="CAG85963.2"/>
    </source>
</evidence>
<feature type="compositionally biased region" description="Basic residues" evidence="5">
    <location>
        <begin position="1"/>
        <end position="15"/>
    </location>
</feature>
<dbReference type="OMA" id="FHRTSKW"/>
<keyword evidence="4" id="KW-0539">Nucleus</keyword>
<comment type="subcellular location">
    <subcellularLocation>
        <location evidence="4">Nucleus</location>
        <location evidence="4">Nucleolus</location>
    </subcellularLocation>
</comment>
<proteinExistence type="inferred from homology"/>
<keyword evidence="1 4" id="KW-0489">Methyltransferase</keyword>
<keyword evidence="7" id="KW-1185">Reference proteome</keyword>
<evidence type="ECO:0000256" key="5">
    <source>
        <dbReference type="SAM" id="MobiDB-lite"/>
    </source>
</evidence>
<dbReference type="Proteomes" id="UP000000599">
    <property type="component" value="Chromosome C"/>
</dbReference>
<dbReference type="GO" id="GO:0016433">
    <property type="term" value="F:rRNA (adenine) methyltransferase activity"/>
    <property type="evidence" value="ECO:0007669"/>
    <property type="project" value="UniProtKB-UniRule"/>
</dbReference>
<dbReference type="EMBL" id="CR382135">
    <property type="protein sequence ID" value="CAG85963.2"/>
    <property type="molecule type" value="Genomic_DNA"/>
</dbReference>